<dbReference type="InterPro" id="IPR014044">
    <property type="entry name" value="CAP_dom"/>
</dbReference>
<proteinExistence type="predicted"/>
<keyword evidence="4" id="KW-1185">Reference proteome</keyword>
<dbReference type="InterPro" id="IPR001283">
    <property type="entry name" value="CRISP-related"/>
</dbReference>
<dbReference type="InterPro" id="IPR002413">
    <property type="entry name" value="V5_allergen-like"/>
</dbReference>
<dbReference type="PROSITE" id="PS01009">
    <property type="entry name" value="CRISP_1"/>
    <property type="match status" value="2"/>
</dbReference>
<feature type="domain" description="SCP" evidence="2">
    <location>
        <begin position="310"/>
        <end position="460"/>
    </location>
</feature>
<dbReference type="STRING" id="282301.A0A267EBR4"/>
<comment type="caution">
    <text evidence="3">The sequence shown here is derived from an EMBL/GenBank/DDBJ whole genome shotgun (WGS) entry which is preliminary data.</text>
</comment>
<evidence type="ECO:0000313" key="3">
    <source>
        <dbReference type="EMBL" id="PAA58142.1"/>
    </source>
</evidence>
<gene>
    <name evidence="3" type="ORF">BOX15_Mlig004269g1</name>
</gene>
<dbReference type="Proteomes" id="UP000215902">
    <property type="component" value="Unassembled WGS sequence"/>
</dbReference>
<dbReference type="PRINTS" id="PR00838">
    <property type="entry name" value="V5ALLERGEN"/>
</dbReference>
<accession>A0A267EBR4</accession>
<dbReference type="AlphaFoldDB" id="A0A267EBR4"/>
<feature type="region of interest" description="Disordered" evidence="1">
    <location>
        <begin position="361"/>
        <end position="385"/>
    </location>
</feature>
<feature type="region of interest" description="Disordered" evidence="1">
    <location>
        <begin position="279"/>
        <end position="299"/>
    </location>
</feature>
<dbReference type="Gene3D" id="3.40.33.10">
    <property type="entry name" value="CAP"/>
    <property type="match status" value="2"/>
</dbReference>
<dbReference type="PANTHER" id="PTHR10334">
    <property type="entry name" value="CYSTEINE-RICH SECRETORY PROTEIN-RELATED"/>
    <property type="match status" value="1"/>
</dbReference>
<dbReference type="GO" id="GO:0005576">
    <property type="term" value="C:extracellular region"/>
    <property type="evidence" value="ECO:0007669"/>
    <property type="project" value="InterPro"/>
</dbReference>
<evidence type="ECO:0000259" key="2">
    <source>
        <dbReference type="SMART" id="SM00198"/>
    </source>
</evidence>
<dbReference type="SMART" id="SM00198">
    <property type="entry name" value="SCP"/>
    <property type="match status" value="2"/>
</dbReference>
<reference evidence="3 4" key="1">
    <citation type="submission" date="2017-06" db="EMBL/GenBank/DDBJ databases">
        <title>A platform for efficient transgenesis in Macrostomum lignano, a flatworm model organism for stem cell research.</title>
        <authorList>
            <person name="Berezikov E."/>
        </authorList>
    </citation>
    <scope>NUCLEOTIDE SEQUENCE [LARGE SCALE GENOMIC DNA]</scope>
    <source>
        <strain evidence="3">DV1</strain>
        <tissue evidence="3">Whole organism</tissue>
    </source>
</reference>
<name>A0A267EBR4_9PLAT</name>
<dbReference type="PRINTS" id="PR00837">
    <property type="entry name" value="V5TPXLIKE"/>
</dbReference>
<feature type="domain" description="SCP" evidence="2">
    <location>
        <begin position="19"/>
        <end position="156"/>
    </location>
</feature>
<dbReference type="FunFam" id="3.40.33.10:FF:000002">
    <property type="entry name" value="Golgi-associated plant pathogenesis-related protein 1"/>
    <property type="match status" value="1"/>
</dbReference>
<sequence length="483" mass="53471">MEQQIYQQTVVAAPVVDRQFNEECLEAHNVYRALHGCPPLVFSAKLARQAQKWAEQLAIAGYLKHSPNAAGNFGENVALKMALRSRDYRGSQAAAQWYSEIEMFNFDGEENQSRCGHFSQVVWKSTRKVGFGKAVSEEDGKMFAVGHYFPPGNMLNCWVANIPPPLSGQINIPSHEDIMGADVSQSATKKFSSNQSLVDDSNPASRLLLTASQEFGDLTQFEPKPKDSQDRQIGKSTKTRILNGEKSLIITVTFMRPDGSRYQVTDQIAVQDSSGLIPTGNRHHHHHHHEVYDDDNDGEDTNCTGFSPSRFAAEMLQAHNKLRERHKVPELHRSDSLNSLAQKWAEQLLLDGNSLRRCESPEARSLGQSVARRPGSWTALRPAPPGLGPAAQLARQWYSEMKGFDFSRLGDETRCELNGGHFTQMVWRATKKLGVGCAVDANTGNACAVCFYHPCGNIAGQFSDNVPPPYDNGLDKGLSTPES</sequence>
<dbReference type="OrthoDB" id="337038at2759"/>
<evidence type="ECO:0000313" key="4">
    <source>
        <dbReference type="Proteomes" id="UP000215902"/>
    </source>
</evidence>
<dbReference type="InterPro" id="IPR034113">
    <property type="entry name" value="SCP_GAPR1-like"/>
</dbReference>
<organism evidence="3 4">
    <name type="scientific">Macrostomum lignano</name>
    <dbReference type="NCBI Taxonomy" id="282301"/>
    <lineage>
        <taxon>Eukaryota</taxon>
        <taxon>Metazoa</taxon>
        <taxon>Spiralia</taxon>
        <taxon>Lophotrochozoa</taxon>
        <taxon>Platyhelminthes</taxon>
        <taxon>Rhabditophora</taxon>
        <taxon>Macrostomorpha</taxon>
        <taxon>Macrostomida</taxon>
        <taxon>Macrostomidae</taxon>
        <taxon>Macrostomum</taxon>
    </lineage>
</organism>
<dbReference type="InterPro" id="IPR018244">
    <property type="entry name" value="Allrgn_V5/Tpx1_CS"/>
</dbReference>
<dbReference type="EMBL" id="NIVC01002406">
    <property type="protein sequence ID" value="PAA58142.1"/>
    <property type="molecule type" value="Genomic_DNA"/>
</dbReference>
<dbReference type="Pfam" id="PF00188">
    <property type="entry name" value="CAP"/>
    <property type="match status" value="2"/>
</dbReference>
<protein>
    <recommendedName>
        <fullName evidence="2">SCP domain-containing protein</fullName>
    </recommendedName>
</protein>
<evidence type="ECO:0000256" key="1">
    <source>
        <dbReference type="SAM" id="MobiDB-lite"/>
    </source>
</evidence>
<dbReference type="InterPro" id="IPR035940">
    <property type="entry name" value="CAP_sf"/>
</dbReference>
<dbReference type="SUPFAM" id="SSF55797">
    <property type="entry name" value="PR-1-like"/>
    <property type="match status" value="2"/>
</dbReference>
<dbReference type="CDD" id="cd05382">
    <property type="entry name" value="CAP_GAPR1-like"/>
    <property type="match status" value="1"/>
</dbReference>